<evidence type="ECO:0000256" key="4">
    <source>
        <dbReference type="ARBA" id="ARBA00039977"/>
    </source>
</evidence>
<sequence>MFKPSALGIHYTKKGGPQLRVFLPNFWMKLVRPTHEQPPNMVQFSCSMEMTEYDIKNYLEKIYNIKCVDLKMSIAGPFTRKDPGKGYVVKDDDIKYAYVTLHKGQSFKFPDLFPEGESQAEENYNKSLKEAKQGFDNYLEKNKNRPNMPGWFTV</sequence>
<dbReference type="InterPro" id="IPR012677">
    <property type="entry name" value="Nucleotide-bd_a/b_plait_sf"/>
</dbReference>
<proteinExistence type="inferred from homology"/>
<evidence type="ECO:0000313" key="6">
    <source>
        <dbReference type="EMBL" id="KAJ8984565.1"/>
    </source>
</evidence>
<keyword evidence="2" id="KW-0689">Ribosomal protein</keyword>
<name>A0ABQ9K1T3_9CUCU</name>
<dbReference type="PANTHER" id="PTHR12059:SF5">
    <property type="entry name" value="LARGE RIBOSOMAL SUBUNIT PROTEIN UL23M"/>
    <property type="match status" value="1"/>
</dbReference>
<evidence type="ECO:0000256" key="1">
    <source>
        <dbReference type="ARBA" id="ARBA00006700"/>
    </source>
</evidence>
<dbReference type="Gene3D" id="3.30.70.330">
    <property type="match status" value="1"/>
</dbReference>
<evidence type="ECO:0000313" key="7">
    <source>
        <dbReference type="Proteomes" id="UP001162164"/>
    </source>
</evidence>
<dbReference type="InterPro" id="IPR013025">
    <property type="entry name" value="Ribosomal_uL23-like"/>
</dbReference>
<organism evidence="6 7">
    <name type="scientific">Molorchus minor</name>
    <dbReference type="NCBI Taxonomy" id="1323400"/>
    <lineage>
        <taxon>Eukaryota</taxon>
        <taxon>Metazoa</taxon>
        <taxon>Ecdysozoa</taxon>
        <taxon>Arthropoda</taxon>
        <taxon>Hexapoda</taxon>
        <taxon>Insecta</taxon>
        <taxon>Pterygota</taxon>
        <taxon>Neoptera</taxon>
        <taxon>Endopterygota</taxon>
        <taxon>Coleoptera</taxon>
        <taxon>Polyphaga</taxon>
        <taxon>Cucujiformia</taxon>
        <taxon>Chrysomeloidea</taxon>
        <taxon>Cerambycidae</taxon>
        <taxon>Lamiinae</taxon>
        <taxon>Monochamini</taxon>
        <taxon>Molorchus</taxon>
    </lineage>
</organism>
<accession>A0ABQ9K1T3</accession>
<evidence type="ECO:0000256" key="5">
    <source>
        <dbReference type="ARBA" id="ARBA00041375"/>
    </source>
</evidence>
<reference evidence="6" key="1">
    <citation type="journal article" date="2023" name="Insect Mol. Biol.">
        <title>Genome sequencing provides insights into the evolution of gene families encoding plant cell wall-degrading enzymes in longhorned beetles.</title>
        <authorList>
            <person name="Shin N.R."/>
            <person name="Okamura Y."/>
            <person name="Kirsch R."/>
            <person name="Pauchet Y."/>
        </authorList>
    </citation>
    <scope>NUCLEOTIDE SEQUENCE</scope>
    <source>
        <strain evidence="6">MMC_N1</strain>
    </source>
</reference>
<dbReference type="PANTHER" id="PTHR12059">
    <property type="entry name" value="RIBOSOMAL PROTEIN L23-RELATED"/>
    <property type="match status" value="1"/>
</dbReference>
<dbReference type="InterPro" id="IPR012678">
    <property type="entry name" value="Ribosomal_uL23/eL15/eS24_sf"/>
</dbReference>
<dbReference type="Proteomes" id="UP001162164">
    <property type="component" value="Unassembled WGS sequence"/>
</dbReference>
<comment type="caution">
    <text evidence="6">The sequence shown here is derived from an EMBL/GenBank/DDBJ whole genome shotgun (WGS) entry which is preliminary data.</text>
</comment>
<dbReference type="EMBL" id="JAPWTJ010000031">
    <property type="protein sequence ID" value="KAJ8984565.1"/>
    <property type="molecule type" value="Genomic_DNA"/>
</dbReference>
<keyword evidence="3" id="KW-0687">Ribonucleoprotein</keyword>
<dbReference type="SUPFAM" id="SSF54189">
    <property type="entry name" value="Ribosomal proteins S24e, L23 and L15e"/>
    <property type="match status" value="1"/>
</dbReference>
<evidence type="ECO:0000256" key="3">
    <source>
        <dbReference type="ARBA" id="ARBA00023274"/>
    </source>
</evidence>
<gene>
    <name evidence="6" type="ORF">NQ317_006027</name>
</gene>
<protein>
    <recommendedName>
        <fullName evidence="4">Large ribosomal subunit protein uL23m</fullName>
    </recommendedName>
    <alternativeName>
        <fullName evidence="5">39S ribosomal protein L23, mitochondrial</fullName>
    </alternativeName>
</protein>
<keyword evidence="7" id="KW-1185">Reference proteome</keyword>
<dbReference type="Pfam" id="PF00276">
    <property type="entry name" value="Ribosomal_L23"/>
    <property type="match status" value="1"/>
</dbReference>
<evidence type="ECO:0000256" key="2">
    <source>
        <dbReference type="ARBA" id="ARBA00022980"/>
    </source>
</evidence>
<comment type="similarity">
    <text evidence="1">Belongs to the universal ribosomal protein uL23 family.</text>
</comment>